<evidence type="ECO:0000313" key="3">
    <source>
        <dbReference type="Proteomes" id="UP000617340"/>
    </source>
</evidence>
<dbReference type="EMBL" id="JACSDZ010000011">
    <property type="protein sequence ID" value="KAF7392064.1"/>
    <property type="molecule type" value="Genomic_DNA"/>
</dbReference>
<keyword evidence="3" id="KW-1185">Reference proteome</keyword>
<gene>
    <name evidence="2" type="ORF">HZH68_011607</name>
</gene>
<name>A0A834JPF7_VESGE</name>
<dbReference type="AlphaFoldDB" id="A0A834JPF7"/>
<reference evidence="2" key="1">
    <citation type="journal article" date="2020" name="G3 (Bethesda)">
        <title>High-Quality Assemblies for Three Invasive Social Wasps from the &lt;i&gt;Vespula&lt;/i&gt; Genus.</title>
        <authorList>
            <person name="Harrop T.W.R."/>
            <person name="Guhlin J."/>
            <person name="McLaughlin G.M."/>
            <person name="Permina E."/>
            <person name="Stockwell P."/>
            <person name="Gilligan J."/>
            <person name="Le Lec M.F."/>
            <person name="Gruber M.A.M."/>
            <person name="Quinn O."/>
            <person name="Lovegrove M."/>
            <person name="Duncan E.J."/>
            <person name="Remnant E.J."/>
            <person name="Van Eeckhoven J."/>
            <person name="Graham B."/>
            <person name="Knapp R.A."/>
            <person name="Langford K.W."/>
            <person name="Kronenberg Z."/>
            <person name="Press M.O."/>
            <person name="Eacker S.M."/>
            <person name="Wilson-Rankin E.E."/>
            <person name="Purcell J."/>
            <person name="Lester P.J."/>
            <person name="Dearden P.K."/>
        </authorList>
    </citation>
    <scope>NUCLEOTIDE SEQUENCE</scope>
    <source>
        <strain evidence="2">Linc-1</strain>
    </source>
</reference>
<accession>A0A834JPF7</accession>
<sequence length="222" mass="26125">MNLTKLQSKVVVNDENPRGQSESSKTRRRLIMKCIRTSRHFSRHLLSFSPSEALHLRHLLTFLLIGLTFLRSVLPCDYEKSRLRENEPEQLLTNKDIGYPRDEANKEQQEQWTAQTEKENKPILKFPRRSEVEYSKDELARSDFILNDDIFMKDLLIKENGLSTRRRKRRKKSHGCLDDYKHSTTVLIQYRSNRILVRLAFKQAGIYTDDNRDGGKEFRGAA</sequence>
<dbReference type="Proteomes" id="UP000617340">
    <property type="component" value="Unassembled WGS sequence"/>
</dbReference>
<feature type="region of interest" description="Disordered" evidence="1">
    <location>
        <begin position="1"/>
        <end position="27"/>
    </location>
</feature>
<protein>
    <submittedName>
        <fullName evidence="2">Uncharacterized protein</fullName>
    </submittedName>
</protein>
<organism evidence="2 3">
    <name type="scientific">Vespula germanica</name>
    <name type="common">German yellow jacket</name>
    <name type="synonym">Paravespula germanica</name>
    <dbReference type="NCBI Taxonomy" id="30212"/>
    <lineage>
        <taxon>Eukaryota</taxon>
        <taxon>Metazoa</taxon>
        <taxon>Ecdysozoa</taxon>
        <taxon>Arthropoda</taxon>
        <taxon>Hexapoda</taxon>
        <taxon>Insecta</taxon>
        <taxon>Pterygota</taxon>
        <taxon>Neoptera</taxon>
        <taxon>Endopterygota</taxon>
        <taxon>Hymenoptera</taxon>
        <taxon>Apocrita</taxon>
        <taxon>Aculeata</taxon>
        <taxon>Vespoidea</taxon>
        <taxon>Vespidae</taxon>
        <taxon>Vespinae</taxon>
        <taxon>Vespula</taxon>
    </lineage>
</organism>
<evidence type="ECO:0000313" key="2">
    <source>
        <dbReference type="EMBL" id="KAF7392064.1"/>
    </source>
</evidence>
<comment type="caution">
    <text evidence="2">The sequence shown here is derived from an EMBL/GenBank/DDBJ whole genome shotgun (WGS) entry which is preliminary data.</text>
</comment>
<evidence type="ECO:0000256" key="1">
    <source>
        <dbReference type="SAM" id="MobiDB-lite"/>
    </source>
</evidence>
<proteinExistence type="predicted"/>